<evidence type="ECO:0000313" key="4">
    <source>
        <dbReference type="Proteomes" id="UP000254621"/>
    </source>
</evidence>
<gene>
    <name evidence="3" type="primary">rseP</name>
    <name evidence="3" type="ORF">NCTC13645_02192</name>
</gene>
<dbReference type="Pfam" id="PF13180">
    <property type="entry name" value="PDZ_2"/>
    <property type="match status" value="1"/>
</dbReference>
<dbReference type="InterPro" id="IPR001478">
    <property type="entry name" value="PDZ"/>
</dbReference>
<feature type="domain" description="PDZ" evidence="2">
    <location>
        <begin position="6"/>
        <end position="76"/>
    </location>
</feature>
<comment type="cofactor">
    <cofactor evidence="1">
        <name>Zn(2+)</name>
        <dbReference type="ChEBI" id="CHEBI:29105"/>
    </cofactor>
</comment>
<dbReference type="GO" id="GO:0016020">
    <property type="term" value="C:membrane"/>
    <property type="evidence" value="ECO:0007669"/>
    <property type="project" value="InterPro"/>
</dbReference>
<dbReference type="PANTHER" id="PTHR42837">
    <property type="entry name" value="REGULATOR OF SIGMA-E PROTEASE RSEP"/>
    <property type="match status" value="1"/>
</dbReference>
<sequence>MLTIILFVGVAFALPGVTTTNLDHVQNHSAAMQAGLKSGDQIEKIDGKPVKSWQAMQTQVQMSTSKNLTVTYQRAGKVMKQLLHRRLRPFKVKKSDKSG</sequence>
<accession>A0A380P851</accession>
<name>A0A380P851_WEIVI</name>
<keyword evidence="3" id="KW-0378">Hydrolase</keyword>
<dbReference type="InterPro" id="IPR004387">
    <property type="entry name" value="Pept_M50_Zn"/>
</dbReference>
<proteinExistence type="predicted"/>
<reference evidence="3 4" key="1">
    <citation type="submission" date="2018-06" db="EMBL/GenBank/DDBJ databases">
        <authorList>
            <consortium name="Pathogen Informatics"/>
            <person name="Doyle S."/>
        </authorList>
    </citation>
    <scope>NUCLEOTIDE SEQUENCE [LARGE SCALE GENOMIC DNA]</scope>
    <source>
        <strain evidence="3 4">NCTC13645</strain>
    </source>
</reference>
<dbReference type="InterPro" id="IPR036034">
    <property type="entry name" value="PDZ_sf"/>
</dbReference>
<dbReference type="GO" id="GO:0006508">
    <property type="term" value="P:proteolysis"/>
    <property type="evidence" value="ECO:0007669"/>
    <property type="project" value="UniProtKB-KW"/>
</dbReference>
<dbReference type="Gene3D" id="2.30.42.10">
    <property type="match status" value="1"/>
</dbReference>
<protein>
    <submittedName>
        <fullName evidence="3">Regulator of sigma E protease</fullName>
        <ecNumber evidence="3">3.4.24.-</ecNumber>
    </submittedName>
</protein>
<dbReference type="PANTHER" id="PTHR42837:SF2">
    <property type="entry name" value="MEMBRANE METALLOPROTEASE ARASP2, CHLOROPLASTIC-RELATED"/>
    <property type="match status" value="1"/>
</dbReference>
<evidence type="ECO:0000313" key="3">
    <source>
        <dbReference type="EMBL" id="SUP61068.1"/>
    </source>
</evidence>
<dbReference type="AlphaFoldDB" id="A0A380P851"/>
<organism evidence="3 4">
    <name type="scientific">Weissella viridescens</name>
    <name type="common">Lactobacillus viridescens</name>
    <dbReference type="NCBI Taxonomy" id="1629"/>
    <lineage>
        <taxon>Bacteria</taxon>
        <taxon>Bacillati</taxon>
        <taxon>Bacillota</taxon>
        <taxon>Bacilli</taxon>
        <taxon>Lactobacillales</taxon>
        <taxon>Lactobacillaceae</taxon>
        <taxon>Weissella</taxon>
    </lineage>
</organism>
<keyword evidence="3" id="KW-0645">Protease</keyword>
<dbReference type="GO" id="GO:0004222">
    <property type="term" value="F:metalloendopeptidase activity"/>
    <property type="evidence" value="ECO:0007669"/>
    <property type="project" value="InterPro"/>
</dbReference>
<dbReference type="SMART" id="SM00228">
    <property type="entry name" value="PDZ"/>
    <property type="match status" value="1"/>
</dbReference>
<dbReference type="Proteomes" id="UP000254621">
    <property type="component" value="Unassembled WGS sequence"/>
</dbReference>
<dbReference type="SUPFAM" id="SSF50156">
    <property type="entry name" value="PDZ domain-like"/>
    <property type="match status" value="1"/>
</dbReference>
<dbReference type="EMBL" id="UHIV01000005">
    <property type="protein sequence ID" value="SUP61068.1"/>
    <property type="molecule type" value="Genomic_DNA"/>
</dbReference>
<evidence type="ECO:0000259" key="2">
    <source>
        <dbReference type="SMART" id="SM00228"/>
    </source>
</evidence>
<evidence type="ECO:0000256" key="1">
    <source>
        <dbReference type="ARBA" id="ARBA00001947"/>
    </source>
</evidence>
<dbReference type="EC" id="3.4.24.-" evidence="3"/>